<protein>
    <submittedName>
        <fullName evidence="7">Amino acid transporter</fullName>
    </submittedName>
</protein>
<keyword evidence="5 6" id="KW-0472">Membrane</keyword>
<comment type="caution">
    <text evidence="7">The sequence shown here is derived from an EMBL/GenBank/DDBJ whole genome shotgun (WGS) entry which is preliminary data.</text>
</comment>
<dbReference type="GO" id="GO:0022857">
    <property type="term" value="F:transmembrane transporter activity"/>
    <property type="evidence" value="ECO:0007669"/>
    <property type="project" value="InterPro"/>
</dbReference>
<evidence type="ECO:0000256" key="1">
    <source>
        <dbReference type="ARBA" id="ARBA00004141"/>
    </source>
</evidence>
<evidence type="ECO:0000313" key="8">
    <source>
        <dbReference type="Proteomes" id="UP001281614"/>
    </source>
</evidence>
<feature type="transmembrane region" description="Helical" evidence="6">
    <location>
        <begin position="87"/>
        <end position="111"/>
    </location>
</feature>
<dbReference type="GO" id="GO:0016020">
    <property type="term" value="C:membrane"/>
    <property type="evidence" value="ECO:0007669"/>
    <property type="project" value="UniProtKB-SubCell"/>
</dbReference>
<dbReference type="AlphaFoldDB" id="A0AAD9Y1I9"/>
<dbReference type="Pfam" id="PF13520">
    <property type="entry name" value="AA_permease_2"/>
    <property type="match status" value="1"/>
</dbReference>
<evidence type="ECO:0000256" key="3">
    <source>
        <dbReference type="ARBA" id="ARBA00022692"/>
    </source>
</evidence>
<dbReference type="PIRSF" id="PIRSF006060">
    <property type="entry name" value="AA_transporter"/>
    <property type="match status" value="1"/>
</dbReference>
<gene>
    <name evidence="7" type="ORF">CKAH01_09045</name>
</gene>
<dbReference type="InterPro" id="IPR002293">
    <property type="entry name" value="AA/rel_permease1"/>
</dbReference>
<dbReference type="PANTHER" id="PTHR45649">
    <property type="entry name" value="AMINO-ACID PERMEASE BAT1"/>
    <property type="match status" value="1"/>
</dbReference>
<dbReference type="Gene3D" id="1.20.1740.10">
    <property type="entry name" value="Amino acid/polyamine transporter I"/>
    <property type="match status" value="1"/>
</dbReference>
<comment type="subcellular location">
    <subcellularLocation>
        <location evidence="1">Membrane</location>
        <topology evidence="1">Multi-pass membrane protein</topology>
    </subcellularLocation>
</comment>
<feature type="transmembrane region" description="Helical" evidence="6">
    <location>
        <begin position="170"/>
        <end position="191"/>
    </location>
</feature>
<dbReference type="Proteomes" id="UP001281614">
    <property type="component" value="Unassembled WGS sequence"/>
</dbReference>
<name>A0AAD9Y1I9_COLKA</name>
<keyword evidence="3 6" id="KW-0812">Transmembrane</keyword>
<evidence type="ECO:0000313" key="7">
    <source>
        <dbReference type="EMBL" id="KAK2731397.1"/>
    </source>
</evidence>
<accession>A0AAD9Y1I9</accession>
<feature type="transmembrane region" description="Helical" evidence="6">
    <location>
        <begin position="131"/>
        <end position="149"/>
    </location>
</feature>
<keyword evidence="2" id="KW-0813">Transport</keyword>
<sequence length="340" mass="37238">MVFRIIVTIGQSLMMSSLAELCSVYPYAGGQQAFTKSLAPRRALVVGGLVQLTHPDFQLQPWAVWLLYAGFIIVSVAFCLSQRQLPLVSAVGATITLGGGIAWGISFLVMAPKASAHFAFTEFMNNSGYTHVGWMGIMSFYAPSYALYGTDGILHIVEEIKDAERNAPRAMIWSMIFSGITSLLSAFLIAFSPGNWQEYLHADFLIIVGINNAASRLAWGLARDNALPFSTALFRINSRLVVFGSDHAFEAIVSLGGVAIQIGYLIPVTMLLVEGRDCLPVNREFSLGRFGKPINMASVIWSSLIIIMLSFPLYVPVTASSILLIILVDWVAQSRFYYSL</sequence>
<feature type="transmembrane region" description="Helical" evidence="6">
    <location>
        <begin position="251"/>
        <end position="273"/>
    </location>
</feature>
<feature type="transmembrane region" description="Helical" evidence="6">
    <location>
        <begin position="294"/>
        <end position="315"/>
    </location>
</feature>
<evidence type="ECO:0000256" key="2">
    <source>
        <dbReference type="ARBA" id="ARBA00022448"/>
    </source>
</evidence>
<evidence type="ECO:0000256" key="4">
    <source>
        <dbReference type="ARBA" id="ARBA00022989"/>
    </source>
</evidence>
<keyword evidence="8" id="KW-1185">Reference proteome</keyword>
<evidence type="ECO:0000256" key="6">
    <source>
        <dbReference type="SAM" id="Phobius"/>
    </source>
</evidence>
<evidence type="ECO:0000256" key="5">
    <source>
        <dbReference type="ARBA" id="ARBA00023136"/>
    </source>
</evidence>
<proteinExistence type="predicted"/>
<dbReference type="PANTHER" id="PTHR45649:SF14">
    <property type="entry name" value="GABA PERMEASE"/>
    <property type="match status" value="1"/>
</dbReference>
<reference evidence="7" key="1">
    <citation type="submission" date="2023-02" db="EMBL/GenBank/DDBJ databases">
        <title>Colletotrichum kahawae CIFC_Que2 genome sequencing and assembly.</title>
        <authorList>
            <person name="Baroncelli R."/>
        </authorList>
    </citation>
    <scope>NUCLEOTIDE SEQUENCE</scope>
    <source>
        <strain evidence="7">CIFC_Que2</strain>
    </source>
</reference>
<keyword evidence="4 6" id="KW-1133">Transmembrane helix</keyword>
<dbReference type="EMBL" id="VYYT01000588">
    <property type="protein sequence ID" value="KAK2731397.1"/>
    <property type="molecule type" value="Genomic_DNA"/>
</dbReference>
<organism evidence="7 8">
    <name type="scientific">Colletotrichum kahawae</name>
    <name type="common">Coffee berry disease fungus</name>
    <dbReference type="NCBI Taxonomy" id="34407"/>
    <lineage>
        <taxon>Eukaryota</taxon>
        <taxon>Fungi</taxon>
        <taxon>Dikarya</taxon>
        <taxon>Ascomycota</taxon>
        <taxon>Pezizomycotina</taxon>
        <taxon>Sordariomycetes</taxon>
        <taxon>Hypocreomycetidae</taxon>
        <taxon>Glomerellales</taxon>
        <taxon>Glomerellaceae</taxon>
        <taxon>Colletotrichum</taxon>
        <taxon>Colletotrichum gloeosporioides species complex</taxon>
    </lineage>
</organism>
<feature type="transmembrane region" description="Helical" evidence="6">
    <location>
        <begin position="62"/>
        <end position="80"/>
    </location>
</feature>